<gene>
    <name evidence="1" type="ORF">STAS_22760</name>
</gene>
<dbReference type="AlphaFoldDB" id="A0A5A7QPD6"/>
<protein>
    <submittedName>
        <fullName evidence="1">DNA polymerase III subunit epsilon</fullName>
    </submittedName>
</protein>
<sequence length="212" mass="23606">MIQPLASEELDHFFSGENGGQPITVIGAENAEVQMEMDIQELQAKPTPAMGVSSISKVVVGGNAGASWKRKQHNTGRLMRMTEQTLPSTRAVELHIIIRNGADTKLSDYGWVPGLAGRKPALRINIDNNQLWVKDLLIAGGCHWDSNLFRSIFTFLREIYTFGRKNRCDERNERDPRKLRTLEHLTNGSAAIEDFGKGGAAVFYFNDDQTAC</sequence>
<evidence type="ECO:0000313" key="1">
    <source>
        <dbReference type="EMBL" id="GER45781.1"/>
    </source>
</evidence>
<dbReference type="Proteomes" id="UP000325081">
    <property type="component" value="Unassembled WGS sequence"/>
</dbReference>
<keyword evidence="2" id="KW-1185">Reference proteome</keyword>
<proteinExistence type="predicted"/>
<comment type="caution">
    <text evidence="1">The sequence shown here is derived from an EMBL/GenBank/DDBJ whole genome shotgun (WGS) entry which is preliminary data.</text>
</comment>
<dbReference type="EMBL" id="BKCP01007293">
    <property type="protein sequence ID" value="GER45781.1"/>
    <property type="molecule type" value="Genomic_DNA"/>
</dbReference>
<accession>A0A5A7QPD6</accession>
<evidence type="ECO:0000313" key="2">
    <source>
        <dbReference type="Proteomes" id="UP000325081"/>
    </source>
</evidence>
<organism evidence="1 2">
    <name type="scientific">Striga asiatica</name>
    <name type="common">Asiatic witchweed</name>
    <name type="synonym">Buchnera asiatica</name>
    <dbReference type="NCBI Taxonomy" id="4170"/>
    <lineage>
        <taxon>Eukaryota</taxon>
        <taxon>Viridiplantae</taxon>
        <taxon>Streptophyta</taxon>
        <taxon>Embryophyta</taxon>
        <taxon>Tracheophyta</taxon>
        <taxon>Spermatophyta</taxon>
        <taxon>Magnoliopsida</taxon>
        <taxon>eudicotyledons</taxon>
        <taxon>Gunneridae</taxon>
        <taxon>Pentapetalae</taxon>
        <taxon>asterids</taxon>
        <taxon>lamiids</taxon>
        <taxon>Lamiales</taxon>
        <taxon>Orobanchaceae</taxon>
        <taxon>Buchnereae</taxon>
        <taxon>Striga</taxon>
    </lineage>
</organism>
<reference evidence="2" key="1">
    <citation type="journal article" date="2019" name="Curr. Biol.">
        <title>Genome Sequence of Striga asiatica Provides Insight into the Evolution of Plant Parasitism.</title>
        <authorList>
            <person name="Yoshida S."/>
            <person name="Kim S."/>
            <person name="Wafula E.K."/>
            <person name="Tanskanen J."/>
            <person name="Kim Y.M."/>
            <person name="Honaas L."/>
            <person name="Yang Z."/>
            <person name="Spallek T."/>
            <person name="Conn C.E."/>
            <person name="Ichihashi Y."/>
            <person name="Cheong K."/>
            <person name="Cui S."/>
            <person name="Der J.P."/>
            <person name="Gundlach H."/>
            <person name="Jiao Y."/>
            <person name="Hori C."/>
            <person name="Ishida J.K."/>
            <person name="Kasahara H."/>
            <person name="Kiba T."/>
            <person name="Kim M.S."/>
            <person name="Koo N."/>
            <person name="Laohavisit A."/>
            <person name="Lee Y.H."/>
            <person name="Lumba S."/>
            <person name="McCourt P."/>
            <person name="Mortimer J.C."/>
            <person name="Mutuku J.M."/>
            <person name="Nomura T."/>
            <person name="Sasaki-Sekimoto Y."/>
            <person name="Seto Y."/>
            <person name="Wang Y."/>
            <person name="Wakatake T."/>
            <person name="Sakakibara H."/>
            <person name="Demura T."/>
            <person name="Yamaguchi S."/>
            <person name="Yoneyama K."/>
            <person name="Manabe R.I."/>
            <person name="Nelson D.C."/>
            <person name="Schulman A.H."/>
            <person name="Timko M.P."/>
            <person name="dePamphilis C.W."/>
            <person name="Choi D."/>
            <person name="Shirasu K."/>
        </authorList>
    </citation>
    <scope>NUCLEOTIDE SEQUENCE [LARGE SCALE GENOMIC DNA]</scope>
    <source>
        <strain evidence="2">cv. UVA1</strain>
    </source>
</reference>
<dbReference type="OrthoDB" id="1742963at2759"/>
<name>A0A5A7QPD6_STRAF</name>